<gene>
    <name evidence="2" type="ORF">HanXRQr2_Chr05g0230341</name>
</gene>
<evidence type="ECO:0000313" key="2">
    <source>
        <dbReference type="EMBL" id="KAF5807151.1"/>
    </source>
</evidence>
<evidence type="ECO:0000313" key="3">
    <source>
        <dbReference type="Proteomes" id="UP000215914"/>
    </source>
</evidence>
<sequence length="165" mass="18849">MMVEALKDKGYNSYAVAIPFANEVLQIFKLAASVFIMMLSKVAFYSLLVYFATSMDTQTVAAYQVLMQIYCMFAARRLLKSLLIVGASCGLIFDALLLMLFSNLGFWFDCWWSKCSTLVGSNFTLTNTSVAPIPLSIFLFRRLRISNDVIDVHIGDRWFRLYRKL</sequence>
<feature type="transmembrane region" description="Helical" evidence="1">
    <location>
        <begin position="120"/>
        <end position="140"/>
    </location>
</feature>
<evidence type="ECO:0000256" key="1">
    <source>
        <dbReference type="SAM" id="Phobius"/>
    </source>
</evidence>
<name>A0A9K3J2I5_HELAN</name>
<reference evidence="2" key="1">
    <citation type="journal article" date="2017" name="Nature">
        <title>The sunflower genome provides insights into oil metabolism, flowering and Asterid evolution.</title>
        <authorList>
            <person name="Badouin H."/>
            <person name="Gouzy J."/>
            <person name="Grassa C.J."/>
            <person name="Murat F."/>
            <person name="Staton S.E."/>
            <person name="Cottret L."/>
            <person name="Lelandais-Briere C."/>
            <person name="Owens G.L."/>
            <person name="Carrere S."/>
            <person name="Mayjonade B."/>
            <person name="Legrand L."/>
            <person name="Gill N."/>
            <person name="Kane N.C."/>
            <person name="Bowers J.E."/>
            <person name="Hubner S."/>
            <person name="Bellec A."/>
            <person name="Berard A."/>
            <person name="Berges H."/>
            <person name="Blanchet N."/>
            <person name="Boniface M.C."/>
            <person name="Brunel D."/>
            <person name="Catrice O."/>
            <person name="Chaidir N."/>
            <person name="Claudel C."/>
            <person name="Donnadieu C."/>
            <person name="Faraut T."/>
            <person name="Fievet G."/>
            <person name="Helmstetter N."/>
            <person name="King M."/>
            <person name="Knapp S.J."/>
            <person name="Lai Z."/>
            <person name="Le Paslier M.C."/>
            <person name="Lippi Y."/>
            <person name="Lorenzon L."/>
            <person name="Mandel J.R."/>
            <person name="Marage G."/>
            <person name="Marchand G."/>
            <person name="Marquand E."/>
            <person name="Bret-Mestries E."/>
            <person name="Morien E."/>
            <person name="Nambeesan S."/>
            <person name="Nguyen T."/>
            <person name="Pegot-Espagnet P."/>
            <person name="Pouilly N."/>
            <person name="Raftis F."/>
            <person name="Sallet E."/>
            <person name="Schiex T."/>
            <person name="Thomas J."/>
            <person name="Vandecasteele C."/>
            <person name="Vares D."/>
            <person name="Vear F."/>
            <person name="Vautrin S."/>
            <person name="Crespi M."/>
            <person name="Mangin B."/>
            <person name="Burke J.M."/>
            <person name="Salse J."/>
            <person name="Munos S."/>
            <person name="Vincourt P."/>
            <person name="Rieseberg L.H."/>
            <person name="Langlade N.B."/>
        </authorList>
    </citation>
    <scope>NUCLEOTIDE SEQUENCE</scope>
    <source>
        <tissue evidence="2">Leaves</tissue>
    </source>
</reference>
<keyword evidence="1" id="KW-0812">Transmembrane</keyword>
<comment type="caution">
    <text evidence="2">The sequence shown here is derived from an EMBL/GenBank/DDBJ whole genome shotgun (WGS) entry which is preliminary data.</text>
</comment>
<feature type="transmembrane region" description="Helical" evidence="1">
    <location>
        <begin position="30"/>
        <end position="52"/>
    </location>
</feature>
<organism evidence="2 3">
    <name type="scientific">Helianthus annuus</name>
    <name type="common">Common sunflower</name>
    <dbReference type="NCBI Taxonomy" id="4232"/>
    <lineage>
        <taxon>Eukaryota</taxon>
        <taxon>Viridiplantae</taxon>
        <taxon>Streptophyta</taxon>
        <taxon>Embryophyta</taxon>
        <taxon>Tracheophyta</taxon>
        <taxon>Spermatophyta</taxon>
        <taxon>Magnoliopsida</taxon>
        <taxon>eudicotyledons</taxon>
        <taxon>Gunneridae</taxon>
        <taxon>Pentapetalae</taxon>
        <taxon>asterids</taxon>
        <taxon>campanulids</taxon>
        <taxon>Asterales</taxon>
        <taxon>Asteraceae</taxon>
        <taxon>Asteroideae</taxon>
        <taxon>Heliantheae alliance</taxon>
        <taxon>Heliantheae</taxon>
        <taxon>Helianthus</taxon>
    </lineage>
</organism>
<dbReference type="EMBL" id="MNCJ02000320">
    <property type="protein sequence ID" value="KAF5807151.1"/>
    <property type="molecule type" value="Genomic_DNA"/>
</dbReference>
<protein>
    <submittedName>
        <fullName evidence="2">Uncharacterized protein</fullName>
    </submittedName>
</protein>
<feature type="transmembrane region" description="Helical" evidence="1">
    <location>
        <begin position="82"/>
        <end position="108"/>
    </location>
</feature>
<reference evidence="2" key="2">
    <citation type="submission" date="2020-06" db="EMBL/GenBank/DDBJ databases">
        <title>Helianthus annuus Genome sequencing and assembly Release 2.</title>
        <authorList>
            <person name="Gouzy J."/>
            <person name="Langlade N."/>
            <person name="Munos S."/>
        </authorList>
    </citation>
    <scope>NUCLEOTIDE SEQUENCE</scope>
    <source>
        <tissue evidence="2">Leaves</tissue>
    </source>
</reference>
<accession>A0A9K3J2I5</accession>
<dbReference type="Proteomes" id="UP000215914">
    <property type="component" value="Unassembled WGS sequence"/>
</dbReference>
<dbReference type="AlphaFoldDB" id="A0A9K3J2I5"/>
<keyword evidence="1" id="KW-1133">Transmembrane helix</keyword>
<dbReference type="Gramene" id="mRNA:HanXRQr2_Chr05g0230341">
    <property type="protein sequence ID" value="mRNA:HanXRQr2_Chr05g0230341"/>
    <property type="gene ID" value="HanXRQr2_Chr05g0230341"/>
</dbReference>
<keyword evidence="1" id="KW-0472">Membrane</keyword>
<keyword evidence="3" id="KW-1185">Reference proteome</keyword>
<proteinExistence type="predicted"/>